<feature type="site" description="Transition state stabilizer" evidence="5">
    <location>
        <position position="478"/>
    </location>
</feature>
<dbReference type="InterPro" id="IPR050365">
    <property type="entry name" value="TIM50"/>
</dbReference>
<dbReference type="SFLD" id="SFLDS00003">
    <property type="entry name" value="Haloacid_Dehalogenase"/>
    <property type="match status" value="1"/>
</dbReference>
<evidence type="ECO:0000256" key="1">
    <source>
        <dbReference type="ARBA" id="ARBA00013081"/>
    </source>
</evidence>
<dbReference type="NCBIfam" id="TIGR02251">
    <property type="entry name" value="HIF-SF_euk"/>
    <property type="match status" value="1"/>
</dbReference>
<sequence length="602" mass="66415">MKKSDGRNGRSLEDSSLAVHGLRRLNVRQGTSLSSSNVLRNCKAIEVSGTSKSLYQNSKILNSWYSAEDNMSATCFWNHDDMERTKNDISLLRNVITSSCAGMASGSSMNLNEANHSRVEGATSQGLQKIVPCGYAPNRFPVTVTSTPCSCWPKTCYENPSYTSSGAVSLPSVRIIPGPPSMVQPVPSTCGFGTSSANEQIIHSKSTLASDGGPGDSSQTLLVGLLRRFENGTEMGRKNFTKINLASEFSCQKSFPKHNAVKGCTNADGRVSQLKTLDKKGYVVEGANNKRDTLFIWSLSNDKEAKNIRNKSSSVASRGKPHMPKFLQSFCCCIRSEATAKAKRRTLHPVPSTSTPQSLITQVIKNSQNGTNVNGTNVSVNDSYSADSYDDTGEYVPMQLSDKLLLPPLRPCDGDKKCLIIDLDETLVHSSFKPVKNPDFIIPVEIDNVIHQVYVLKRPYVDEFLERIGDKFECVLFTASLAKYADPVADFLDKRGVFRARLFRESCVFHKGNYVKDLTRLGRDLKKVIIVDNSPASYAFHPDNAIPVQTWFDDANDVELLDIIPVLEQLAEVDSIYTVLRNSNDDIRRSILSEQIDTSRSS</sequence>
<dbReference type="Pfam" id="PF03031">
    <property type="entry name" value="NIF"/>
    <property type="match status" value="1"/>
</dbReference>
<dbReference type="CDD" id="cd07521">
    <property type="entry name" value="HAD_FCP1-like"/>
    <property type="match status" value="1"/>
</dbReference>
<comment type="catalytic activity">
    <reaction evidence="3">
        <text>O-phospho-L-seryl-[protein] + H2O = L-seryl-[protein] + phosphate</text>
        <dbReference type="Rhea" id="RHEA:20629"/>
        <dbReference type="Rhea" id="RHEA-COMP:9863"/>
        <dbReference type="Rhea" id="RHEA-COMP:11604"/>
        <dbReference type="ChEBI" id="CHEBI:15377"/>
        <dbReference type="ChEBI" id="CHEBI:29999"/>
        <dbReference type="ChEBI" id="CHEBI:43474"/>
        <dbReference type="ChEBI" id="CHEBI:83421"/>
        <dbReference type="EC" id="3.1.3.16"/>
    </reaction>
</comment>
<evidence type="ECO:0000256" key="4">
    <source>
        <dbReference type="PIRSR" id="PIRSR640078-1"/>
    </source>
</evidence>
<evidence type="ECO:0000259" key="6">
    <source>
        <dbReference type="PROSITE" id="PS50969"/>
    </source>
</evidence>
<evidence type="ECO:0000313" key="9">
    <source>
        <dbReference type="WBParaSite" id="mrna-Wban_07973"/>
    </source>
</evidence>
<reference evidence="7" key="2">
    <citation type="journal article" date="2016" name="Mol. Ecol.">
        <title>Population genomics of the filarial nematode parasite Wuchereria bancrofti from mosquitoes.</title>
        <authorList>
            <person name="Small S.T."/>
            <person name="Reimer L.J."/>
            <person name="Tisch D.J."/>
            <person name="King C.L."/>
            <person name="Christensen B.M."/>
            <person name="Siba P.M."/>
            <person name="Kazura J.W."/>
            <person name="Serre D."/>
            <person name="Zimmerman P.A."/>
        </authorList>
    </citation>
    <scope>NUCLEOTIDE SEQUENCE</scope>
    <source>
        <strain evidence="7">pt0022</strain>
    </source>
</reference>
<dbReference type="AlphaFoldDB" id="A0A1I8EJZ3"/>
<dbReference type="PROSITE" id="PS50969">
    <property type="entry name" value="FCP1"/>
    <property type="match status" value="1"/>
</dbReference>
<dbReference type="EC" id="3.1.3.16" evidence="1"/>
<organism evidence="8">
    <name type="scientific">Wuchereria bancrofti</name>
    <dbReference type="NCBI Taxonomy" id="6293"/>
    <lineage>
        <taxon>Eukaryota</taxon>
        <taxon>Metazoa</taxon>
        <taxon>Ecdysozoa</taxon>
        <taxon>Nematoda</taxon>
        <taxon>Chromadorea</taxon>
        <taxon>Rhabditida</taxon>
        <taxon>Spirurina</taxon>
        <taxon>Spiruromorpha</taxon>
        <taxon>Filarioidea</taxon>
        <taxon>Onchocercidae</taxon>
        <taxon>Wuchereria</taxon>
    </lineage>
</organism>
<dbReference type="STRING" id="6293.A0A1I8EJZ3"/>
<dbReference type="SUPFAM" id="SSF56784">
    <property type="entry name" value="HAD-like"/>
    <property type="match status" value="1"/>
</dbReference>
<evidence type="ECO:0000256" key="2">
    <source>
        <dbReference type="ARBA" id="ARBA00022801"/>
    </source>
</evidence>
<dbReference type="InterPro" id="IPR036412">
    <property type="entry name" value="HAD-like_sf"/>
</dbReference>
<dbReference type="GO" id="GO:0008420">
    <property type="term" value="F:RNA polymerase II CTD heptapeptide repeat phosphatase activity"/>
    <property type="evidence" value="ECO:0007669"/>
    <property type="project" value="InterPro"/>
</dbReference>
<keyword evidence="2" id="KW-0378">Hydrolase</keyword>
<dbReference type="SMART" id="SM00577">
    <property type="entry name" value="CPDc"/>
    <property type="match status" value="1"/>
</dbReference>
<dbReference type="InterPro" id="IPR004274">
    <property type="entry name" value="FCP1_dom"/>
</dbReference>
<dbReference type="PANTHER" id="PTHR12210">
    <property type="entry name" value="DULLARD PROTEIN PHOSPHATASE"/>
    <property type="match status" value="1"/>
</dbReference>
<dbReference type="SFLD" id="SFLDG01124">
    <property type="entry name" value="C0.1:_RNA_Pol_CTD_Phosphatase"/>
    <property type="match status" value="1"/>
</dbReference>
<feature type="site" description="Transition state stabilizer" evidence="5">
    <location>
        <position position="516"/>
    </location>
</feature>
<evidence type="ECO:0000313" key="8">
    <source>
        <dbReference type="WBParaSite" id="maker-PairedContig_262-snap-gene-7.11-mRNA-1"/>
    </source>
</evidence>
<dbReference type="WBParaSite" id="maker-PairedContig_262-snap-gene-7.11-mRNA-1">
    <property type="protein sequence ID" value="maker-PairedContig_262-snap-gene-7.11-mRNA-1"/>
    <property type="gene ID" value="maker-PairedContig_262-snap-gene-7.11"/>
</dbReference>
<dbReference type="InterPro" id="IPR011948">
    <property type="entry name" value="Dullard_phosphatase"/>
</dbReference>
<name>A0A1I8EJZ3_WUCBA</name>
<dbReference type="FunFam" id="3.40.50.1000:FF:000013">
    <property type="entry name" value="Carboxy-terminal domain RNA polymerase II polypeptide A small"/>
    <property type="match status" value="1"/>
</dbReference>
<accession>A0A1I8EJZ3</accession>
<proteinExistence type="predicted"/>
<reference evidence="8" key="3">
    <citation type="submission" date="2016-11" db="UniProtKB">
        <authorList>
            <consortium name="WormBaseParasite"/>
        </authorList>
    </citation>
    <scope>IDENTIFICATION</scope>
    <source>
        <strain evidence="8 9">pt0022</strain>
    </source>
</reference>
<evidence type="ECO:0000256" key="3">
    <source>
        <dbReference type="ARBA" id="ARBA00047761"/>
    </source>
</evidence>
<dbReference type="InterPro" id="IPR023214">
    <property type="entry name" value="HAD_sf"/>
</dbReference>
<evidence type="ECO:0000313" key="7">
    <source>
        <dbReference type="Proteomes" id="UP000093561"/>
    </source>
</evidence>
<dbReference type="Proteomes" id="UP000093561">
    <property type="component" value="Unassembled WGS sequence"/>
</dbReference>
<dbReference type="InterPro" id="IPR040078">
    <property type="entry name" value="RNA_Pol_CTD_Phosphatase"/>
</dbReference>
<dbReference type="Gene3D" id="3.40.50.1000">
    <property type="entry name" value="HAD superfamily/HAD-like"/>
    <property type="match status" value="1"/>
</dbReference>
<dbReference type="WBParaSite" id="mrna-Wban_07973">
    <property type="protein sequence ID" value="mrna-Wban_07973"/>
    <property type="gene ID" value="Wban_07973"/>
</dbReference>
<evidence type="ECO:0000256" key="5">
    <source>
        <dbReference type="PIRSR" id="PIRSR640078-3"/>
    </source>
</evidence>
<feature type="active site" description="Proton donor" evidence="4">
    <location>
        <position position="424"/>
    </location>
</feature>
<protein>
    <recommendedName>
        <fullName evidence="1">protein-serine/threonine phosphatase</fullName>
        <ecNumber evidence="1">3.1.3.16</ecNumber>
    </recommendedName>
</protein>
<feature type="domain" description="FCP1 homology" evidence="6">
    <location>
        <begin position="412"/>
        <end position="570"/>
    </location>
</feature>
<reference evidence="7" key="1">
    <citation type="submission" date="2015-03" db="EMBL/GenBank/DDBJ databases">
        <title>Wuchereria bancrofti Genome Sequencing Papua New Guinea Strain.</title>
        <authorList>
            <person name="Small S.T."/>
            <person name="Serre D."/>
            <person name="Zimmerman P.A."/>
        </authorList>
    </citation>
    <scope>NUCLEOTIDE SEQUENCE [LARGE SCALE GENOMIC DNA]</scope>
    <source>
        <strain evidence="7">pt0022</strain>
    </source>
</reference>
<feature type="active site" description="4-aspartylphosphate intermediate" evidence="4">
    <location>
        <position position="422"/>
    </location>
</feature>